<evidence type="ECO:0000313" key="6">
    <source>
        <dbReference type="EMBL" id="SMC09999.1"/>
    </source>
</evidence>
<reference evidence="7" key="1">
    <citation type="submission" date="2017-04" db="EMBL/GenBank/DDBJ databases">
        <authorList>
            <person name="Varghese N."/>
            <person name="Submissions S."/>
        </authorList>
    </citation>
    <scope>NUCLEOTIDE SEQUENCE [LARGE SCALE GENOMIC DNA]</scope>
    <source>
        <strain evidence="7">DSM 16512</strain>
    </source>
</reference>
<sequence>MDTNLTSEKSSLIKFLALYIFLTLIILILASMMYYKFEKEVMLYSRLPKLQEYSKDVIRRIRAMHESLLEDNYYPRYSTFKSAIYDADHVKIFSLLENEHIDFQNFLYKNGSYIHFIKEPSLYYLGAKYVIIEVKDDEIWLHKVYKNIVLFGSLFLLFMGLVGYFLVKQFLKPMKNSFILLNNFIKDTTHELNTPVSTILTNIETIDKNELPPKINKKLNRIEIAARTISVIYKDLVYLLLKDKFPSTLEKIDINALLSQRIDYFKSMAESKKIKISFSQSPCFLEADKQKITRLIDNLLSNAIKYNKIGGTIKIKTFSRGFYIEDSGIGIPEEKIGEIFKRYKRLSSSEGGFGIGLHIVLSIANEFGLKIKVDSKVNQYTRITITW</sequence>
<keyword evidence="4" id="KW-0812">Transmembrane</keyword>
<dbReference type="Pfam" id="PF00512">
    <property type="entry name" value="HisKA"/>
    <property type="match status" value="1"/>
</dbReference>
<dbReference type="InterPro" id="IPR003661">
    <property type="entry name" value="HisK_dim/P_dom"/>
</dbReference>
<dbReference type="CDD" id="cd00082">
    <property type="entry name" value="HisKA"/>
    <property type="match status" value="1"/>
</dbReference>
<evidence type="ECO:0000256" key="3">
    <source>
        <dbReference type="ARBA" id="ARBA00022553"/>
    </source>
</evidence>
<dbReference type="InterPro" id="IPR036890">
    <property type="entry name" value="HATPase_C_sf"/>
</dbReference>
<keyword evidence="4" id="KW-0472">Membrane</keyword>
<dbReference type="SMART" id="SM00388">
    <property type="entry name" value="HisKA"/>
    <property type="match status" value="1"/>
</dbReference>
<dbReference type="PANTHER" id="PTHR43547">
    <property type="entry name" value="TWO-COMPONENT HISTIDINE KINASE"/>
    <property type="match status" value="1"/>
</dbReference>
<evidence type="ECO:0000259" key="5">
    <source>
        <dbReference type="PROSITE" id="PS50109"/>
    </source>
</evidence>
<dbReference type="OrthoDB" id="9761634at2"/>
<dbReference type="PROSITE" id="PS50109">
    <property type="entry name" value="HIS_KIN"/>
    <property type="match status" value="1"/>
</dbReference>
<dbReference type="InterPro" id="IPR003594">
    <property type="entry name" value="HATPase_dom"/>
</dbReference>
<dbReference type="EC" id="2.7.13.3" evidence="2"/>
<evidence type="ECO:0000313" key="7">
    <source>
        <dbReference type="Proteomes" id="UP000192602"/>
    </source>
</evidence>
<dbReference type="GO" id="GO:0000155">
    <property type="term" value="F:phosphorelay sensor kinase activity"/>
    <property type="evidence" value="ECO:0007669"/>
    <property type="project" value="InterPro"/>
</dbReference>
<feature type="transmembrane region" description="Helical" evidence="4">
    <location>
        <begin position="12"/>
        <end position="35"/>
    </location>
</feature>
<keyword evidence="7" id="KW-1185">Reference proteome</keyword>
<dbReference type="AlphaFoldDB" id="A0A1W1WUY7"/>
<gene>
    <name evidence="6" type="ORF">SAMN05660197_1829</name>
</gene>
<organism evidence="6 7">
    <name type="scientific">Nitratiruptor tergarcus DSM 16512</name>
    <dbReference type="NCBI Taxonomy" id="1069081"/>
    <lineage>
        <taxon>Bacteria</taxon>
        <taxon>Pseudomonadati</taxon>
        <taxon>Campylobacterota</taxon>
        <taxon>Epsilonproteobacteria</taxon>
        <taxon>Nautiliales</taxon>
        <taxon>Nitratiruptoraceae</taxon>
        <taxon>Nitratiruptor</taxon>
    </lineage>
</organism>
<dbReference type="SUPFAM" id="SSF55874">
    <property type="entry name" value="ATPase domain of HSP90 chaperone/DNA topoisomerase II/histidine kinase"/>
    <property type="match status" value="1"/>
</dbReference>
<dbReference type="SMART" id="SM00387">
    <property type="entry name" value="HATPase_c"/>
    <property type="match status" value="1"/>
</dbReference>
<keyword evidence="3" id="KW-0597">Phosphoprotein</keyword>
<proteinExistence type="predicted"/>
<comment type="catalytic activity">
    <reaction evidence="1">
        <text>ATP + protein L-histidine = ADP + protein N-phospho-L-histidine.</text>
        <dbReference type="EC" id="2.7.13.3"/>
    </reaction>
</comment>
<keyword evidence="4" id="KW-1133">Transmembrane helix</keyword>
<dbReference type="RefSeq" id="WP_143779647.1">
    <property type="nucleotide sequence ID" value="NZ_AP026671.1"/>
</dbReference>
<dbReference type="PANTHER" id="PTHR43547:SF2">
    <property type="entry name" value="HYBRID SIGNAL TRANSDUCTION HISTIDINE KINASE C"/>
    <property type="match status" value="1"/>
</dbReference>
<evidence type="ECO:0000256" key="2">
    <source>
        <dbReference type="ARBA" id="ARBA00012438"/>
    </source>
</evidence>
<evidence type="ECO:0000256" key="1">
    <source>
        <dbReference type="ARBA" id="ARBA00000085"/>
    </source>
</evidence>
<keyword evidence="6" id="KW-0808">Transferase</keyword>
<evidence type="ECO:0000256" key="4">
    <source>
        <dbReference type="SAM" id="Phobius"/>
    </source>
</evidence>
<protein>
    <recommendedName>
        <fullName evidence="2">histidine kinase</fullName>
        <ecNumber evidence="2">2.7.13.3</ecNumber>
    </recommendedName>
</protein>
<dbReference type="EMBL" id="FWWZ01000001">
    <property type="protein sequence ID" value="SMC09999.1"/>
    <property type="molecule type" value="Genomic_DNA"/>
</dbReference>
<dbReference type="Pfam" id="PF02518">
    <property type="entry name" value="HATPase_c"/>
    <property type="match status" value="1"/>
</dbReference>
<name>A0A1W1WUY7_9BACT</name>
<dbReference type="InterPro" id="IPR005467">
    <property type="entry name" value="His_kinase_dom"/>
</dbReference>
<accession>A0A1W1WUY7</accession>
<dbReference type="InterPro" id="IPR036097">
    <property type="entry name" value="HisK_dim/P_sf"/>
</dbReference>
<dbReference type="Proteomes" id="UP000192602">
    <property type="component" value="Unassembled WGS sequence"/>
</dbReference>
<dbReference type="Gene3D" id="3.30.565.10">
    <property type="entry name" value="Histidine kinase-like ATPase, C-terminal domain"/>
    <property type="match status" value="1"/>
</dbReference>
<dbReference type="SUPFAM" id="SSF47384">
    <property type="entry name" value="Homodimeric domain of signal transducing histidine kinase"/>
    <property type="match status" value="1"/>
</dbReference>
<keyword evidence="6" id="KW-0418">Kinase</keyword>
<dbReference type="Gene3D" id="1.10.287.130">
    <property type="match status" value="1"/>
</dbReference>
<dbReference type="STRING" id="1069081.SAMN05660197_1829"/>
<feature type="domain" description="Histidine kinase" evidence="5">
    <location>
        <begin position="187"/>
        <end position="387"/>
    </location>
</feature>
<feature type="transmembrane region" description="Helical" evidence="4">
    <location>
        <begin position="148"/>
        <end position="167"/>
    </location>
</feature>